<evidence type="ECO:0000313" key="4">
    <source>
        <dbReference type="Proteomes" id="UP000022910"/>
    </source>
</evidence>
<feature type="compositionally biased region" description="Polar residues" evidence="1">
    <location>
        <begin position="32"/>
        <end position="41"/>
    </location>
</feature>
<name>A0A015MTY0_RHIIW</name>
<protein>
    <submittedName>
        <fullName evidence="3">Uncharacterized protein</fullName>
    </submittedName>
</protein>
<dbReference type="EMBL" id="JEMT01022635">
    <property type="protein sequence ID" value="EXX64981.1"/>
    <property type="molecule type" value="Genomic_DNA"/>
</dbReference>
<evidence type="ECO:0000313" key="3">
    <source>
        <dbReference type="EMBL" id="EXX70193.1"/>
    </source>
</evidence>
<comment type="caution">
    <text evidence="3">The sequence shown here is derived from an EMBL/GenBank/DDBJ whole genome shotgun (WGS) entry which is preliminary data.</text>
</comment>
<organism evidence="3 4">
    <name type="scientific">Rhizophagus irregularis (strain DAOM 197198w)</name>
    <name type="common">Glomus intraradices</name>
    <dbReference type="NCBI Taxonomy" id="1432141"/>
    <lineage>
        <taxon>Eukaryota</taxon>
        <taxon>Fungi</taxon>
        <taxon>Fungi incertae sedis</taxon>
        <taxon>Mucoromycota</taxon>
        <taxon>Glomeromycotina</taxon>
        <taxon>Glomeromycetes</taxon>
        <taxon>Glomerales</taxon>
        <taxon>Glomeraceae</taxon>
        <taxon>Rhizophagus</taxon>
    </lineage>
</organism>
<feature type="region of interest" description="Disordered" evidence="1">
    <location>
        <begin position="1"/>
        <end position="41"/>
    </location>
</feature>
<reference evidence="3 4" key="1">
    <citation type="submission" date="2014-02" db="EMBL/GenBank/DDBJ databases">
        <title>Single nucleus genome sequencing reveals high similarity among nuclei of an endomycorrhizal fungus.</title>
        <authorList>
            <person name="Lin K."/>
            <person name="Geurts R."/>
            <person name="Zhang Z."/>
            <person name="Limpens E."/>
            <person name="Saunders D.G."/>
            <person name="Mu D."/>
            <person name="Pang E."/>
            <person name="Cao H."/>
            <person name="Cha H."/>
            <person name="Lin T."/>
            <person name="Zhou Q."/>
            <person name="Shang Y."/>
            <person name="Li Y."/>
            <person name="Ivanov S."/>
            <person name="Sharma T."/>
            <person name="Velzen R.V."/>
            <person name="Ruijter N.D."/>
            <person name="Aanen D.K."/>
            <person name="Win J."/>
            <person name="Kamoun S."/>
            <person name="Bisseling T."/>
            <person name="Huang S."/>
        </authorList>
    </citation>
    <scope>NUCLEOTIDE SEQUENCE [LARGE SCALE GENOMIC DNA]</scope>
    <source>
        <strain evidence="3">DAOM 197198w</strain>
        <strain evidence="4">DAOM197198w</strain>
    </source>
</reference>
<dbReference type="EMBL" id="JEMT01016653">
    <property type="protein sequence ID" value="EXX70193.1"/>
    <property type="molecule type" value="Genomic_DNA"/>
</dbReference>
<keyword evidence="4" id="KW-1185">Reference proteome</keyword>
<dbReference type="AlphaFoldDB" id="A0A015MTY0"/>
<accession>A0A015MTY0</accession>
<gene>
    <name evidence="3" type="ORF">RirG_089680</name>
    <name evidence="2" type="ORF">RirG_137690</name>
</gene>
<dbReference type="HOGENOM" id="CLU_2795291_0_0_1"/>
<sequence length="68" mass="7802">MMKRAKNQTHIDECVIVPINPKKNADSKYNHPKSTSDTSGQNTHVYCDHCDNYTQAHLSNVSLREKEE</sequence>
<evidence type="ECO:0000256" key="1">
    <source>
        <dbReference type="SAM" id="MobiDB-lite"/>
    </source>
</evidence>
<evidence type="ECO:0000313" key="2">
    <source>
        <dbReference type="EMBL" id="EXX64981.1"/>
    </source>
</evidence>
<proteinExistence type="predicted"/>
<dbReference type="Proteomes" id="UP000022910">
    <property type="component" value="Unassembled WGS sequence"/>
</dbReference>